<dbReference type="RefSeq" id="WP_084422483.1">
    <property type="nucleotide sequence ID" value="NZ_VRLW01000001.1"/>
</dbReference>
<dbReference type="GO" id="GO:0006354">
    <property type="term" value="P:DNA-templated transcription elongation"/>
    <property type="evidence" value="ECO:0007669"/>
    <property type="project" value="TreeGrafter"/>
</dbReference>
<feature type="domain" description="Transcription elongation factor GreA/GreB C-terminal" evidence="1">
    <location>
        <begin position="4"/>
        <end position="75"/>
    </location>
</feature>
<keyword evidence="2" id="KW-0418">Kinase</keyword>
<dbReference type="InterPro" id="IPR018151">
    <property type="entry name" value="TF_GreA/GreB_CS"/>
</dbReference>
<evidence type="ECO:0000259" key="1">
    <source>
        <dbReference type="Pfam" id="PF01272"/>
    </source>
</evidence>
<dbReference type="SUPFAM" id="SSF54534">
    <property type="entry name" value="FKBP-like"/>
    <property type="match status" value="1"/>
</dbReference>
<dbReference type="AlphaFoldDB" id="A0A5B1CN66"/>
<dbReference type="InterPro" id="IPR036953">
    <property type="entry name" value="GreA/GreB_C_sf"/>
</dbReference>
<dbReference type="Pfam" id="PF01272">
    <property type="entry name" value="GreA_GreB"/>
    <property type="match status" value="1"/>
</dbReference>
<dbReference type="GO" id="GO:0032784">
    <property type="term" value="P:regulation of DNA-templated transcription elongation"/>
    <property type="evidence" value="ECO:0007669"/>
    <property type="project" value="InterPro"/>
</dbReference>
<accession>A0A5B1CN66</accession>
<name>A0A5B1CN66_9BACT</name>
<dbReference type="Gene3D" id="3.10.50.30">
    <property type="entry name" value="Transcription elongation factor, GreA/GreB, C-terminal domain"/>
    <property type="match status" value="1"/>
</dbReference>
<dbReference type="GO" id="GO:0070063">
    <property type="term" value="F:RNA polymerase binding"/>
    <property type="evidence" value="ECO:0007669"/>
    <property type="project" value="InterPro"/>
</dbReference>
<dbReference type="InterPro" id="IPR001437">
    <property type="entry name" value="Tscrpt_elong_fac_GreA/B_C"/>
</dbReference>
<keyword evidence="2" id="KW-0808">Transferase</keyword>
<comment type="caution">
    <text evidence="2">The sequence shown here is derived from an EMBL/GenBank/DDBJ whole genome shotgun (WGS) entry which is preliminary data.</text>
</comment>
<dbReference type="OrthoDB" id="192847at2"/>
<dbReference type="EMBL" id="VRLW01000001">
    <property type="protein sequence ID" value="KAA1261996.1"/>
    <property type="molecule type" value="Genomic_DNA"/>
</dbReference>
<dbReference type="Proteomes" id="UP000322699">
    <property type="component" value="Unassembled WGS sequence"/>
</dbReference>
<organism evidence="2 3">
    <name type="scientific">Rubripirellula obstinata</name>
    <dbReference type="NCBI Taxonomy" id="406547"/>
    <lineage>
        <taxon>Bacteria</taxon>
        <taxon>Pseudomonadati</taxon>
        <taxon>Planctomycetota</taxon>
        <taxon>Planctomycetia</taxon>
        <taxon>Pirellulales</taxon>
        <taxon>Pirellulaceae</taxon>
        <taxon>Rubripirellula</taxon>
    </lineage>
</organism>
<dbReference type="PANTHER" id="PTHR30437">
    <property type="entry name" value="TRANSCRIPTION ELONGATION FACTOR GREA"/>
    <property type="match status" value="1"/>
</dbReference>
<keyword evidence="3" id="KW-1185">Reference proteome</keyword>
<dbReference type="PROSITE" id="PS00830">
    <property type="entry name" value="GREAB_2"/>
    <property type="match status" value="1"/>
</dbReference>
<dbReference type="GO" id="GO:0003677">
    <property type="term" value="F:DNA binding"/>
    <property type="evidence" value="ECO:0007669"/>
    <property type="project" value="InterPro"/>
</dbReference>
<evidence type="ECO:0000313" key="2">
    <source>
        <dbReference type="EMBL" id="KAA1261996.1"/>
    </source>
</evidence>
<gene>
    <name evidence="2" type="primary">rnk_2</name>
    <name evidence="2" type="ORF">LF1_45570</name>
</gene>
<dbReference type="InterPro" id="IPR023459">
    <property type="entry name" value="Tscrpt_elong_fac_GreA/B_fam"/>
</dbReference>
<protein>
    <submittedName>
        <fullName evidence="2">Regulator of nucleoside diphosphate kinase</fullName>
    </submittedName>
</protein>
<reference evidence="2 3" key="1">
    <citation type="submission" date="2019-08" db="EMBL/GenBank/DDBJ databases">
        <title>Deep-cultivation of Planctomycetes and their phenomic and genomic characterization uncovers novel biology.</title>
        <authorList>
            <person name="Wiegand S."/>
            <person name="Jogler M."/>
            <person name="Boedeker C."/>
            <person name="Pinto D."/>
            <person name="Vollmers J."/>
            <person name="Rivas-Marin E."/>
            <person name="Kohn T."/>
            <person name="Peeters S.H."/>
            <person name="Heuer A."/>
            <person name="Rast P."/>
            <person name="Oberbeckmann S."/>
            <person name="Bunk B."/>
            <person name="Jeske O."/>
            <person name="Meyerdierks A."/>
            <person name="Storesund J.E."/>
            <person name="Kallscheuer N."/>
            <person name="Luecker S."/>
            <person name="Lage O.M."/>
            <person name="Pohl T."/>
            <person name="Merkel B.J."/>
            <person name="Hornburger P."/>
            <person name="Mueller R.-W."/>
            <person name="Bruemmer F."/>
            <person name="Labrenz M."/>
            <person name="Spormann A.M."/>
            <person name="Op Den Camp H."/>
            <person name="Overmann J."/>
            <person name="Amann R."/>
            <person name="Jetten M.S.M."/>
            <person name="Mascher T."/>
            <person name="Medema M.H."/>
            <person name="Devos D.P."/>
            <person name="Kaster A.-K."/>
            <person name="Ovreas L."/>
            <person name="Rohde M."/>
            <person name="Galperin M.Y."/>
            <person name="Jogler C."/>
        </authorList>
    </citation>
    <scope>NUCLEOTIDE SEQUENCE [LARGE SCALE GENOMIC DNA]</scope>
    <source>
        <strain evidence="2 3">LF1</strain>
    </source>
</reference>
<dbReference type="GO" id="GO:0016301">
    <property type="term" value="F:kinase activity"/>
    <property type="evidence" value="ECO:0007669"/>
    <property type="project" value="UniProtKB-KW"/>
</dbReference>
<evidence type="ECO:0000313" key="3">
    <source>
        <dbReference type="Proteomes" id="UP000322699"/>
    </source>
</evidence>
<dbReference type="PANTHER" id="PTHR30437:SF5">
    <property type="entry name" value="REGULATOR OF NUCLEOSIDE DIPHOSPHATE KINASE"/>
    <property type="match status" value="1"/>
</dbReference>
<sequence length="87" mass="9709">MLPDIITMNSTIELIDLDRDESETLTLVYPDEASSAEGKLSILSPLGSELLGRRVGESVTLHLLQRETRKRVQKVAFQPERVGAFNL</sequence>
<proteinExistence type="predicted"/>